<dbReference type="SUPFAM" id="SSF52087">
    <property type="entry name" value="CRAL/TRIO domain"/>
    <property type="match status" value="1"/>
</dbReference>
<dbReference type="Proteomes" id="UP000325440">
    <property type="component" value="Unassembled WGS sequence"/>
</dbReference>
<evidence type="ECO:0000313" key="2">
    <source>
        <dbReference type="EMBL" id="VVC28350.1"/>
    </source>
</evidence>
<dbReference type="Gene3D" id="3.40.525.10">
    <property type="entry name" value="CRAL-TRIO lipid binding domain"/>
    <property type="match status" value="1"/>
</dbReference>
<proteinExistence type="predicted"/>
<dbReference type="GO" id="GO:1902936">
    <property type="term" value="F:phosphatidylinositol bisphosphate binding"/>
    <property type="evidence" value="ECO:0007669"/>
    <property type="project" value="TreeGrafter"/>
</dbReference>
<feature type="domain" description="CRAL-TRIO" evidence="1">
    <location>
        <begin position="152"/>
        <end position="251"/>
    </location>
</feature>
<dbReference type="InterPro" id="IPR036273">
    <property type="entry name" value="CRAL/TRIO_N_dom_sf"/>
</dbReference>
<dbReference type="Pfam" id="PF00650">
    <property type="entry name" value="CRAL_TRIO"/>
    <property type="match status" value="1"/>
</dbReference>
<dbReference type="PRINTS" id="PR00180">
    <property type="entry name" value="CRETINALDHBP"/>
</dbReference>
<dbReference type="OrthoDB" id="6432525at2759"/>
<dbReference type="SUPFAM" id="SSF46938">
    <property type="entry name" value="CRAL/TRIO N-terminal domain"/>
    <property type="match status" value="1"/>
</dbReference>
<dbReference type="InterPro" id="IPR001251">
    <property type="entry name" value="CRAL-TRIO_dom"/>
</dbReference>
<accession>A0A5E4MGC6</accession>
<dbReference type="PROSITE" id="PS50191">
    <property type="entry name" value="CRAL_TRIO"/>
    <property type="match status" value="1"/>
</dbReference>
<dbReference type="EMBL" id="CABPRJ010000480">
    <property type="protein sequence ID" value="VVC28350.1"/>
    <property type="molecule type" value="Genomic_DNA"/>
</dbReference>
<dbReference type="SMART" id="SM00516">
    <property type="entry name" value="SEC14"/>
    <property type="match status" value="1"/>
</dbReference>
<dbReference type="PANTHER" id="PTHR10174:SF224">
    <property type="entry name" value="RETINOL-BINDING PROTEIN PINTA"/>
    <property type="match status" value="1"/>
</dbReference>
<gene>
    <name evidence="2" type="ORF">CINCED_3A018553</name>
</gene>
<dbReference type="PANTHER" id="PTHR10174">
    <property type="entry name" value="ALPHA-TOCOPHEROL TRANSFER PROTEIN-RELATED"/>
    <property type="match status" value="1"/>
</dbReference>
<reference evidence="2 3" key="1">
    <citation type="submission" date="2019-08" db="EMBL/GenBank/DDBJ databases">
        <authorList>
            <person name="Alioto T."/>
            <person name="Alioto T."/>
            <person name="Gomez Garrido J."/>
        </authorList>
    </citation>
    <scope>NUCLEOTIDE SEQUENCE [LARGE SCALE GENOMIC DNA]</scope>
</reference>
<protein>
    <submittedName>
        <fullName evidence="2">Cellular retinaldehyde binding/alpha-tocopherol transport,CRAL/TRIO, N-terminal domain,CRAL-TRIO lipid</fullName>
    </submittedName>
</protein>
<dbReference type="AlphaFoldDB" id="A0A5E4MGC6"/>
<keyword evidence="3" id="KW-1185">Reference proteome</keyword>
<dbReference type="InterPro" id="IPR036865">
    <property type="entry name" value="CRAL-TRIO_dom_sf"/>
</dbReference>
<organism evidence="2 3">
    <name type="scientific">Cinara cedri</name>
    <dbReference type="NCBI Taxonomy" id="506608"/>
    <lineage>
        <taxon>Eukaryota</taxon>
        <taxon>Metazoa</taxon>
        <taxon>Ecdysozoa</taxon>
        <taxon>Arthropoda</taxon>
        <taxon>Hexapoda</taxon>
        <taxon>Insecta</taxon>
        <taxon>Pterygota</taxon>
        <taxon>Neoptera</taxon>
        <taxon>Paraneoptera</taxon>
        <taxon>Hemiptera</taxon>
        <taxon>Sternorrhyncha</taxon>
        <taxon>Aphidomorpha</taxon>
        <taxon>Aphidoidea</taxon>
        <taxon>Aphididae</taxon>
        <taxon>Lachninae</taxon>
        <taxon>Cinara</taxon>
    </lineage>
</organism>
<dbReference type="GO" id="GO:0016020">
    <property type="term" value="C:membrane"/>
    <property type="evidence" value="ECO:0007669"/>
    <property type="project" value="TreeGrafter"/>
</dbReference>
<name>A0A5E4MGC6_9HEMI</name>
<sequence>MYEPETSYDEFLKKEMEKHPELNLNDIELLKKQVEANKELPLINEKFLIIFLHGSYFIVENAYKTIVANYRYRKELPQIFSKFDPSAAEMKKVFETVSLSVVTQPCSSNTERIIYTSLKTPNATNYDFVEVSKYLVMMMEYLIIRNGTFDGVILAMNSKDFSLRHISKTPIRVLKRLLGFIQEALPIRLKQVHILDAGMVATTMFNIAKPFLKGPLIAMLQMYPENSEEVFENLPVDIMPSEIGGKGKSHYEYCEEIYKNMISHREWFLSLD</sequence>
<dbReference type="CDD" id="cd00170">
    <property type="entry name" value="SEC14"/>
    <property type="match status" value="1"/>
</dbReference>
<evidence type="ECO:0000259" key="1">
    <source>
        <dbReference type="PROSITE" id="PS50191"/>
    </source>
</evidence>
<evidence type="ECO:0000313" key="3">
    <source>
        <dbReference type="Proteomes" id="UP000325440"/>
    </source>
</evidence>